<dbReference type="SUPFAM" id="SSF53067">
    <property type="entry name" value="Actin-like ATPase domain"/>
    <property type="match status" value="2"/>
</dbReference>
<accession>A0ABW0S2M0</accession>
<feature type="binding site" evidence="16">
    <location>
        <position position="90"/>
    </location>
    <ligand>
        <name>substrate</name>
    </ligand>
</feature>
<dbReference type="InterPro" id="IPR043129">
    <property type="entry name" value="ATPase_NBD"/>
</dbReference>
<evidence type="ECO:0000256" key="8">
    <source>
        <dbReference type="ARBA" id="ARBA00022679"/>
    </source>
</evidence>
<evidence type="ECO:0000256" key="15">
    <source>
        <dbReference type="ARBA" id="ARBA00040883"/>
    </source>
</evidence>
<comment type="catalytic activity">
    <reaction evidence="1 16">
        <text>(R)-pantothenate + ATP = (R)-4'-phosphopantothenate + ADP + H(+)</text>
        <dbReference type="Rhea" id="RHEA:16373"/>
        <dbReference type="ChEBI" id="CHEBI:10986"/>
        <dbReference type="ChEBI" id="CHEBI:15378"/>
        <dbReference type="ChEBI" id="CHEBI:29032"/>
        <dbReference type="ChEBI" id="CHEBI:30616"/>
        <dbReference type="ChEBI" id="CHEBI:456216"/>
        <dbReference type="EC" id="2.7.1.33"/>
    </reaction>
</comment>
<organism evidence="17 18">
    <name type="scientific">Massilia aerilata</name>
    <dbReference type="NCBI Taxonomy" id="453817"/>
    <lineage>
        <taxon>Bacteria</taxon>
        <taxon>Pseudomonadati</taxon>
        <taxon>Pseudomonadota</taxon>
        <taxon>Betaproteobacteria</taxon>
        <taxon>Burkholderiales</taxon>
        <taxon>Oxalobacteraceae</taxon>
        <taxon>Telluria group</taxon>
        <taxon>Massilia</taxon>
    </lineage>
</organism>
<evidence type="ECO:0000256" key="2">
    <source>
        <dbReference type="ARBA" id="ARBA00001958"/>
    </source>
</evidence>
<comment type="function">
    <text evidence="16">Catalyzes the phosphorylation of pantothenate (Pan), the first step in CoA biosynthesis.</text>
</comment>
<dbReference type="Pfam" id="PF03309">
    <property type="entry name" value="Pan_kinase"/>
    <property type="match status" value="1"/>
</dbReference>
<evidence type="ECO:0000313" key="18">
    <source>
        <dbReference type="Proteomes" id="UP001596086"/>
    </source>
</evidence>
<dbReference type="PANTHER" id="PTHR34265:SF1">
    <property type="entry name" value="TYPE III PANTOTHENATE KINASE"/>
    <property type="match status" value="1"/>
</dbReference>
<comment type="caution">
    <text evidence="16">Lacks conserved residue(s) required for the propagation of feature annotation.</text>
</comment>
<evidence type="ECO:0000256" key="9">
    <source>
        <dbReference type="ARBA" id="ARBA00022741"/>
    </source>
</evidence>
<dbReference type="EMBL" id="JBHSMZ010000016">
    <property type="protein sequence ID" value="MFC5551201.1"/>
    <property type="molecule type" value="Genomic_DNA"/>
</dbReference>
<dbReference type="EC" id="2.7.1.33" evidence="6 16"/>
<evidence type="ECO:0000256" key="14">
    <source>
        <dbReference type="ARBA" id="ARBA00038036"/>
    </source>
</evidence>
<evidence type="ECO:0000256" key="5">
    <source>
        <dbReference type="ARBA" id="ARBA00011738"/>
    </source>
</evidence>
<evidence type="ECO:0000256" key="16">
    <source>
        <dbReference type="HAMAP-Rule" id="MF_01274"/>
    </source>
</evidence>
<dbReference type="GO" id="GO:0004594">
    <property type="term" value="F:pantothenate kinase activity"/>
    <property type="evidence" value="ECO:0007669"/>
    <property type="project" value="UniProtKB-EC"/>
</dbReference>
<keyword evidence="11 16" id="KW-0067">ATP-binding</keyword>
<dbReference type="PANTHER" id="PTHR34265">
    <property type="entry name" value="TYPE III PANTOTHENATE KINASE"/>
    <property type="match status" value="1"/>
</dbReference>
<comment type="cofactor">
    <cofactor evidence="16">
        <name>NH4(+)</name>
        <dbReference type="ChEBI" id="CHEBI:28938"/>
    </cofactor>
    <cofactor evidence="16">
        <name>K(+)</name>
        <dbReference type="ChEBI" id="CHEBI:29103"/>
    </cofactor>
    <text evidence="16">A monovalent cation. Ammonium or potassium.</text>
</comment>
<feature type="binding site" evidence="16">
    <location>
        <position position="176"/>
    </location>
    <ligand>
        <name>substrate</name>
    </ligand>
</feature>
<dbReference type="RefSeq" id="WP_379774924.1">
    <property type="nucleotide sequence ID" value="NZ_JBHSMZ010000016.1"/>
</dbReference>
<comment type="pathway">
    <text evidence="4 16">Cofactor biosynthesis; coenzyme A biosynthesis; CoA from (R)-pantothenate: step 1/5.</text>
</comment>
<reference evidence="18" key="1">
    <citation type="journal article" date="2019" name="Int. J. Syst. Evol. Microbiol.">
        <title>The Global Catalogue of Microorganisms (GCM) 10K type strain sequencing project: providing services to taxonomists for standard genome sequencing and annotation.</title>
        <authorList>
            <consortium name="The Broad Institute Genomics Platform"/>
            <consortium name="The Broad Institute Genome Sequencing Center for Infectious Disease"/>
            <person name="Wu L."/>
            <person name="Ma J."/>
        </authorList>
    </citation>
    <scope>NUCLEOTIDE SEQUENCE [LARGE SCALE GENOMIC DNA]</scope>
    <source>
        <strain evidence="18">CGMCC 4.5798</strain>
    </source>
</reference>
<dbReference type="NCBIfam" id="TIGR00671">
    <property type="entry name" value="baf"/>
    <property type="match status" value="1"/>
</dbReference>
<protein>
    <recommendedName>
        <fullName evidence="15 16">Type III pantothenate kinase</fullName>
        <ecNumber evidence="6 16">2.7.1.33</ecNumber>
    </recommendedName>
    <alternativeName>
        <fullName evidence="16">PanK-III</fullName>
    </alternativeName>
    <alternativeName>
        <fullName evidence="16">Pantothenic acid kinase</fullName>
    </alternativeName>
</protein>
<dbReference type="HAMAP" id="MF_01274">
    <property type="entry name" value="Pantothen_kinase_3"/>
    <property type="match status" value="1"/>
</dbReference>
<keyword evidence="12 16" id="KW-0630">Potassium</keyword>
<evidence type="ECO:0000256" key="1">
    <source>
        <dbReference type="ARBA" id="ARBA00001206"/>
    </source>
</evidence>
<comment type="subunit">
    <text evidence="5 16">Homodimer.</text>
</comment>
<gene>
    <name evidence="16" type="primary">coaX</name>
    <name evidence="17" type="ORF">ACFPO9_21995</name>
</gene>
<feature type="binding site" evidence="16">
    <location>
        <position position="123"/>
    </location>
    <ligand>
        <name>ATP</name>
        <dbReference type="ChEBI" id="CHEBI:30616"/>
    </ligand>
</feature>
<keyword evidence="18" id="KW-1185">Reference proteome</keyword>
<comment type="cofactor">
    <cofactor evidence="2">
        <name>K(+)</name>
        <dbReference type="ChEBI" id="CHEBI:29103"/>
    </cofactor>
</comment>
<comment type="similarity">
    <text evidence="14 16">Belongs to the type III pantothenate kinase family.</text>
</comment>
<comment type="subcellular location">
    <subcellularLocation>
        <location evidence="3 16">Cytoplasm</location>
    </subcellularLocation>
</comment>
<evidence type="ECO:0000256" key="11">
    <source>
        <dbReference type="ARBA" id="ARBA00022840"/>
    </source>
</evidence>
<dbReference type="Proteomes" id="UP001596086">
    <property type="component" value="Unassembled WGS sequence"/>
</dbReference>
<evidence type="ECO:0000256" key="3">
    <source>
        <dbReference type="ARBA" id="ARBA00004496"/>
    </source>
</evidence>
<feature type="binding site" evidence="16">
    <location>
        <begin position="97"/>
        <end position="100"/>
    </location>
    <ligand>
        <name>substrate</name>
    </ligand>
</feature>
<name>A0ABW0S2M0_9BURK</name>
<comment type="caution">
    <text evidence="17">The sequence shown here is derived from an EMBL/GenBank/DDBJ whole genome shotgun (WGS) entry which is preliminary data.</text>
</comment>
<evidence type="ECO:0000256" key="7">
    <source>
        <dbReference type="ARBA" id="ARBA00022490"/>
    </source>
</evidence>
<evidence type="ECO:0000256" key="12">
    <source>
        <dbReference type="ARBA" id="ARBA00022958"/>
    </source>
</evidence>
<keyword evidence="9 16" id="KW-0547">Nucleotide-binding</keyword>
<evidence type="ECO:0000256" key="6">
    <source>
        <dbReference type="ARBA" id="ARBA00012102"/>
    </source>
</evidence>
<dbReference type="InterPro" id="IPR004619">
    <property type="entry name" value="Type_III_PanK"/>
</dbReference>
<evidence type="ECO:0000256" key="10">
    <source>
        <dbReference type="ARBA" id="ARBA00022777"/>
    </source>
</evidence>
<keyword evidence="10 16" id="KW-0418">Kinase</keyword>
<feature type="active site" description="Proton acceptor" evidence="16">
    <location>
        <position position="99"/>
    </location>
</feature>
<keyword evidence="7 16" id="KW-0963">Cytoplasm</keyword>
<evidence type="ECO:0000256" key="13">
    <source>
        <dbReference type="ARBA" id="ARBA00022993"/>
    </source>
</evidence>
<proteinExistence type="inferred from homology"/>
<evidence type="ECO:0000313" key="17">
    <source>
        <dbReference type="EMBL" id="MFC5551201.1"/>
    </source>
</evidence>
<sequence length="243" mass="24213">MLMVDAGNTRVKWAIAQEGAAAGDWLAHGAVVHAELDSLAAAWAGHAVTRAIVSNVAGAAMRDKLAALLPVALPEWFGAQAELAGLRNRYRNPAQLGADRFAAALGARALVPGKALVVATCGTATTVDGVTAGGDFVGGMILPGLGLMLSSLARGTAQLPETSAAATLPPSFADNTLDAIRSGCIAAQAGAIERAFAALPAELCIVSGGAAGHVAPALSLPCRMLDNIVLVGLHAAALAPTSS</sequence>
<keyword evidence="13 16" id="KW-0173">Coenzyme A biosynthesis</keyword>
<keyword evidence="8 16" id="KW-0808">Transferase</keyword>
<dbReference type="Gene3D" id="3.30.420.40">
    <property type="match status" value="2"/>
</dbReference>
<dbReference type="CDD" id="cd24015">
    <property type="entry name" value="ASKHA_NBD_PanK-III"/>
    <property type="match status" value="1"/>
</dbReference>
<evidence type="ECO:0000256" key="4">
    <source>
        <dbReference type="ARBA" id="ARBA00005225"/>
    </source>
</evidence>
<feature type="binding site" evidence="16">
    <location>
        <begin position="5"/>
        <end position="12"/>
    </location>
    <ligand>
        <name>ATP</name>
        <dbReference type="ChEBI" id="CHEBI:30616"/>
    </ligand>
</feature>